<name>A0A9W7XWI2_9FUNG</name>
<comment type="caution">
    <text evidence="2">The sequence shown here is derived from an EMBL/GenBank/DDBJ whole genome shotgun (WGS) entry which is preliminary data.</text>
</comment>
<sequence>MVLTLDINELRSQLSQTDSKGGDSKGGNPGYSKQQARKDAYAHLVNLWPGSSMSTYEISRAYSSRKVLVERQTKKADTLSEQVPVRETPDEHESTPIPVDSTSATAVHKIPDQPKAGPSHGGAHPSSAHPPQQEAQQVYTSPVLMTSPSREQYGHYQSPVADDHTQVALRQSVMSEFDDSYSGRNAHLHPQSHRALDFGNQSSSLDQQVRSHVYSYYAGDGNQQRQSQHQYQQQQDQNQQRGTTNEGNANDGNDAGGENENQYASPNSSRYSMSVRNLTSP</sequence>
<feature type="compositionally biased region" description="Polar residues" evidence="1">
    <location>
        <begin position="262"/>
        <end position="281"/>
    </location>
</feature>
<accession>A0A9W7XWI2</accession>
<proteinExistence type="predicted"/>
<keyword evidence="3" id="KW-1185">Reference proteome</keyword>
<evidence type="ECO:0000256" key="1">
    <source>
        <dbReference type="SAM" id="MobiDB-lite"/>
    </source>
</evidence>
<gene>
    <name evidence="2" type="ORF">LPJ53_005360</name>
</gene>
<evidence type="ECO:0000313" key="3">
    <source>
        <dbReference type="Proteomes" id="UP001149813"/>
    </source>
</evidence>
<feature type="region of interest" description="Disordered" evidence="1">
    <location>
        <begin position="1"/>
        <end position="37"/>
    </location>
</feature>
<dbReference type="AlphaFoldDB" id="A0A9W7XWI2"/>
<organism evidence="2 3">
    <name type="scientific">Coemansia erecta</name>
    <dbReference type="NCBI Taxonomy" id="147472"/>
    <lineage>
        <taxon>Eukaryota</taxon>
        <taxon>Fungi</taxon>
        <taxon>Fungi incertae sedis</taxon>
        <taxon>Zoopagomycota</taxon>
        <taxon>Kickxellomycotina</taxon>
        <taxon>Kickxellomycetes</taxon>
        <taxon>Kickxellales</taxon>
        <taxon>Kickxellaceae</taxon>
        <taxon>Coemansia</taxon>
    </lineage>
</organism>
<reference evidence="2" key="1">
    <citation type="submission" date="2022-07" db="EMBL/GenBank/DDBJ databases">
        <title>Phylogenomic reconstructions and comparative analyses of Kickxellomycotina fungi.</title>
        <authorList>
            <person name="Reynolds N.K."/>
            <person name="Stajich J.E."/>
            <person name="Barry K."/>
            <person name="Grigoriev I.V."/>
            <person name="Crous P."/>
            <person name="Smith M.E."/>
        </authorList>
    </citation>
    <scope>NUCLEOTIDE SEQUENCE</scope>
    <source>
        <strain evidence="2">NBRC 32514</strain>
    </source>
</reference>
<protein>
    <submittedName>
        <fullName evidence="2">Uncharacterized protein</fullName>
    </submittedName>
</protein>
<feature type="compositionally biased region" description="Polar residues" evidence="1">
    <location>
        <begin position="10"/>
        <end position="19"/>
    </location>
</feature>
<dbReference type="OrthoDB" id="5576775at2759"/>
<feature type="compositionally biased region" description="Low complexity" evidence="1">
    <location>
        <begin position="223"/>
        <end position="261"/>
    </location>
</feature>
<feature type="compositionally biased region" description="Polar residues" evidence="1">
    <location>
        <begin position="129"/>
        <end position="139"/>
    </location>
</feature>
<feature type="region of interest" description="Disordered" evidence="1">
    <location>
        <begin position="71"/>
        <end position="139"/>
    </location>
</feature>
<dbReference type="EMBL" id="JANBOJ010000317">
    <property type="protein sequence ID" value="KAJ1719943.1"/>
    <property type="molecule type" value="Genomic_DNA"/>
</dbReference>
<dbReference type="Proteomes" id="UP001149813">
    <property type="component" value="Unassembled WGS sequence"/>
</dbReference>
<evidence type="ECO:0000313" key="2">
    <source>
        <dbReference type="EMBL" id="KAJ1719943.1"/>
    </source>
</evidence>
<feature type="region of interest" description="Disordered" evidence="1">
    <location>
        <begin position="221"/>
        <end position="281"/>
    </location>
</feature>